<protein>
    <submittedName>
        <fullName evidence="2">DUF4907 domain-containing protein</fullName>
    </submittedName>
</protein>
<name>A0A8J8FGG5_9BACT</name>
<dbReference type="AlphaFoldDB" id="A0A8J8FGG5"/>
<feature type="signal peptide" evidence="1">
    <location>
        <begin position="1"/>
        <end position="27"/>
    </location>
</feature>
<reference evidence="2" key="1">
    <citation type="submission" date="2019-10" db="EMBL/GenBank/DDBJ databases">
        <title>Draft genome sequence of Panacibacter sp. KCS-6.</title>
        <authorList>
            <person name="Yim K.J."/>
        </authorList>
    </citation>
    <scope>NUCLEOTIDE SEQUENCE</scope>
    <source>
        <strain evidence="2">KCS-6</strain>
    </source>
</reference>
<sequence>MKLMKKMIRKTLIICALYSLFISCTPAASRQNEKLPVQAIAVPVKEGWGYELYVDNKLFIKQQNMPAVSGFHSFKSRQEALATANLVLKKLKAGKTPMVSIEDLHLLGINTSF</sequence>
<accession>A0A8J8FGG5</accession>
<keyword evidence="1" id="KW-0732">Signal</keyword>
<evidence type="ECO:0000256" key="1">
    <source>
        <dbReference type="SAM" id="SignalP"/>
    </source>
</evidence>
<dbReference type="InterPro" id="IPR032593">
    <property type="entry name" value="DUF4907"/>
</dbReference>
<dbReference type="Pfam" id="PF16250">
    <property type="entry name" value="DUF4907"/>
    <property type="match status" value="1"/>
</dbReference>
<dbReference type="Proteomes" id="UP000598971">
    <property type="component" value="Unassembled WGS sequence"/>
</dbReference>
<gene>
    <name evidence="2" type="ORF">GD597_17075</name>
</gene>
<proteinExistence type="predicted"/>
<evidence type="ECO:0000313" key="3">
    <source>
        <dbReference type="Proteomes" id="UP000598971"/>
    </source>
</evidence>
<dbReference type="EMBL" id="WHPF01000013">
    <property type="protein sequence ID" value="NNV57190.1"/>
    <property type="molecule type" value="Genomic_DNA"/>
</dbReference>
<comment type="caution">
    <text evidence="2">The sequence shown here is derived from an EMBL/GenBank/DDBJ whole genome shotgun (WGS) entry which is preliminary data.</text>
</comment>
<dbReference type="PROSITE" id="PS51257">
    <property type="entry name" value="PROKAR_LIPOPROTEIN"/>
    <property type="match status" value="1"/>
</dbReference>
<evidence type="ECO:0000313" key="2">
    <source>
        <dbReference type="EMBL" id="NNV57190.1"/>
    </source>
</evidence>
<keyword evidence="3" id="KW-1185">Reference proteome</keyword>
<feature type="chain" id="PRO_5035264969" evidence="1">
    <location>
        <begin position="28"/>
        <end position="113"/>
    </location>
</feature>
<organism evidence="2 3">
    <name type="scientific">Limnovirga soli</name>
    <dbReference type="NCBI Taxonomy" id="2656915"/>
    <lineage>
        <taxon>Bacteria</taxon>
        <taxon>Pseudomonadati</taxon>
        <taxon>Bacteroidota</taxon>
        <taxon>Chitinophagia</taxon>
        <taxon>Chitinophagales</taxon>
        <taxon>Chitinophagaceae</taxon>
        <taxon>Limnovirga</taxon>
    </lineage>
</organism>